<proteinExistence type="inferred from homology"/>
<dbReference type="Pfam" id="PF00135">
    <property type="entry name" value="COesterase"/>
    <property type="match status" value="1"/>
</dbReference>
<dbReference type="Gene3D" id="3.40.50.1820">
    <property type="entry name" value="alpha/beta hydrolase"/>
    <property type="match status" value="1"/>
</dbReference>
<reference evidence="6" key="1">
    <citation type="submission" date="2024-06" db="EMBL/GenBank/DDBJ databases">
        <title>Multi-omics analyses provide insights into the biosynthesis of the anticancer antibiotic pleurotin in Hohenbuehelia grisea.</title>
        <authorList>
            <person name="Weaver J.A."/>
            <person name="Alberti F."/>
        </authorList>
    </citation>
    <scope>NUCLEOTIDE SEQUENCE [LARGE SCALE GENOMIC DNA]</scope>
    <source>
        <strain evidence="6">T-177</strain>
    </source>
</reference>
<keyword evidence="2 3" id="KW-0378">Hydrolase</keyword>
<comment type="similarity">
    <text evidence="1 3">Belongs to the type-B carboxylesterase/lipase family.</text>
</comment>
<evidence type="ECO:0000313" key="5">
    <source>
        <dbReference type="EMBL" id="KAL0945889.1"/>
    </source>
</evidence>
<sequence length="577" mass="61800">MIFLLLSLVCIKYAAAQANVTLQLGNTTLNGVQALGGLGEFYGGIPFAEPPVGQRRLKSPILKTVLNNTVFNASNYGPGCFQPHLDAIEPFVQFSEDCLTINVIRPTGLQPNSSLPVMAWIYGGGFTGGFSLLFPGDALALLGILRGTPIIFVSFNYRLGPLGFPQGAEAQNQSALNLGLQDQIAALEWIQANIGAFGGDRTKVTVFGESAGAISIATHMLKPSFANLARATILESGSAGTVLLSNATRRQSDWDTFVGAVPECFQQSGTNDTFQCLRLAPSESMLKAMLTFAEISNGEQFPWIPTYDGVNGVLPDLPSEIIRRGDFAKIPFIAGTNLDEGTGFTPKGVQSTAGIKSLIVANFTPSPLGPDVLSQTADAFLIAYPDDPASGSPFNTGNNTFGHSSQYKRAATLEGDIAFQSQRRFLQEHATAQGVKNFGYLFTDPVIPLGDLSSPPEDGVAHGSELLYVFGFVAIKDLICAVVPPEWSDVCKQLVAPIPASSVSLSASMVDYWLSFVTSLDPNDGRGSTPNRQNWTAYTTTNAFVLQLNGTNTTMIRDNYRAEQIALINNNTRVLNR</sequence>
<dbReference type="SUPFAM" id="SSF53474">
    <property type="entry name" value="alpha/beta-Hydrolases"/>
    <property type="match status" value="1"/>
</dbReference>
<evidence type="ECO:0000259" key="4">
    <source>
        <dbReference type="Pfam" id="PF00135"/>
    </source>
</evidence>
<keyword evidence="3" id="KW-0732">Signal</keyword>
<dbReference type="InterPro" id="IPR019819">
    <property type="entry name" value="Carboxylesterase_B_CS"/>
</dbReference>
<feature type="signal peptide" evidence="3">
    <location>
        <begin position="1"/>
        <end position="16"/>
    </location>
</feature>
<comment type="caution">
    <text evidence="5">The sequence shown here is derived from an EMBL/GenBank/DDBJ whole genome shotgun (WGS) entry which is preliminary data.</text>
</comment>
<feature type="domain" description="Carboxylesterase type B" evidence="4">
    <location>
        <begin position="40"/>
        <end position="566"/>
    </location>
</feature>
<protein>
    <recommendedName>
        <fullName evidence="3">Carboxylic ester hydrolase</fullName>
        <ecNumber evidence="3">3.1.1.-</ecNumber>
    </recommendedName>
</protein>
<accession>A0ABR3IRF8</accession>
<organism evidence="5 6">
    <name type="scientific">Hohenbuehelia grisea</name>
    <dbReference type="NCBI Taxonomy" id="104357"/>
    <lineage>
        <taxon>Eukaryota</taxon>
        <taxon>Fungi</taxon>
        <taxon>Dikarya</taxon>
        <taxon>Basidiomycota</taxon>
        <taxon>Agaricomycotina</taxon>
        <taxon>Agaricomycetes</taxon>
        <taxon>Agaricomycetidae</taxon>
        <taxon>Agaricales</taxon>
        <taxon>Pleurotineae</taxon>
        <taxon>Pleurotaceae</taxon>
        <taxon>Hohenbuehelia</taxon>
    </lineage>
</organism>
<dbReference type="PANTHER" id="PTHR11559">
    <property type="entry name" value="CARBOXYLESTERASE"/>
    <property type="match status" value="1"/>
</dbReference>
<dbReference type="InterPro" id="IPR002018">
    <property type="entry name" value="CarbesteraseB"/>
</dbReference>
<evidence type="ECO:0000313" key="6">
    <source>
        <dbReference type="Proteomes" id="UP001556367"/>
    </source>
</evidence>
<evidence type="ECO:0000256" key="2">
    <source>
        <dbReference type="ARBA" id="ARBA00022801"/>
    </source>
</evidence>
<dbReference type="InterPro" id="IPR019826">
    <property type="entry name" value="Carboxylesterase_B_AS"/>
</dbReference>
<feature type="chain" id="PRO_5044974911" description="Carboxylic ester hydrolase" evidence="3">
    <location>
        <begin position="17"/>
        <end position="577"/>
    </location>
</feature>
<evidence type="ECO:0000256" key="3">
    <source>
        <dbReference type="RuleBase" id="RU361235"/>
    </source>
</evidence>
<name>A0ABR3IRF8_9AGAR</name>
<dbReference type="Proteomes" id="UP001556367">
    <property type="component" value="Unassembled WGS sequence"/>
</dbReference>
<dbReference type="InterPro" id="IPR029058">
    <property type="entry name" value="AB_hydrolase_fold"/>
</dbReference>
<dbReference type="PROSITE" id="PS00941">
    <property type="entry name" value="CARBOXYLESTERASE_B_2"/>
    <property type="match status" value="1"/>
</dbReference>
<dbReference type="EC" id="3.1.1.-" evidence="3"/>
<dbReference type="PROSITE" id="PS00122">
    <property type="entry name" value="CARBOXYLESTERASE_B_1"/>
    <property type="match status" value="1"/>
</dbReference>
<evidence type="ECO:0000256" key="1">
    <source>
        <dbReference type="ARBA" id="ARBA00005964"/>
    </source>
</evidence>
<keyword evidence="6" id="KW-1185">Reference proteome</keyword>
<dbReference type="InterPro" id="IPR050309">
    <property type="entry name" value="Type-B_Carboxylest/Lipase"/>
</dbReference>
<gene>
    <name evidence="5" type="ORF">HGRIS_012174</name>
</gene>
<dbReference type="EMBL" id="JASNQZ010000015">
    <property type="protein sequence ID" value="KAL0945889.1"/>
    <property type="molecule type" value="Genomic_DNA"/>
</dbReference>